<dbReference type="Proteomes" id="UP000745577">
    <property type="component" value="Unassembled WGS sequence"/>
</dbReference>
<name>A0A955I8N6_9BACT</name>
<proteinExistence type="predicted"/>
<evidence type="ECO:0000313" key="2">
    <source>
        <dbReference type="Proteomes" id="UP000745577"/>
    </source>
</evidence>
<dbReference type="InterPro" id="IPR027417">
    <property type="entry name" value="P-loop_NTPase"/>
</dbReference>
<dbReference type="Gene3D" id="3.40.50.300">
    <property type="entry name" value="P-loop containing nucleotide triphosphate hydrolases"/>
    <property type="match status" value="1"/>
</dbReference>
<dbReference type="Gene3D" id="3.40.50.1580">
    <property type="entry name" value="Nucleoside phosphorylase domain"/>
    <property type="match status" value="1"/>
</dbReference>
<organism evidence="1 2">
    <name type="scientific">Candidatus Dojkabacteria bacterium</name>
    <dbReference type="NCBI Taxonomy" id="2099670"/>
    <lineage>
        <taxon>Bacteria</taxon>
        <taxon>Candidatus Dojkabacteria</taxon>
    </lineage>
</organism>
<sequence length="610" mass="71157">MDKKSVKLMKALDHNLVFDPTDYIIKKIPEELIFKIQKYRPKVEIKMLSVFDDSKKSLVFEYFEDMNILKIGNVLGEGRLIQLTRILSILGIRQDSIKIKSKISQNQNLYSKKNFSYKGAYIDIIISFNPSDVKSYIESRPFFKPTVIKSLDFLRYSYAFKNKTSITLLFDLSRFYGSGMKELIEQLDRFEIRSILLFGVCGAFSNNFQLRDLVFPTHIIEKLHTIEIQNEFSKISLSDKDETSKTFPIITLDSTLSATKDEISKTSTQYSSFIVDLETKYIAKFVKSNPKIKSYFVFEVHDLLQSSTSSLGKTDFSTYSISNLSKVIRIYLKSQESEELIDRYESLKENKLKCICDNSVLLDRVNCFLKKYSDERIIIGIAGYSGTGKTHIISRELQKSLKNERECIFLEGDGFVMPFEERVLSNDFPKGYFYIEKLTETIKAFKDSKNIYYPLFDKFTRRTAKLDPVLITKFTSSKNSKYINLPENIAKNYQYLTKYRNNGIAFRTDTLELHEVIPTKHRNILLIDLAYLYAIPEVLDLIDLKIFTWASEKTRLNNLINAGKNKERFLNLGENEIREKFRFWKKYHDPHIAKSMNNADIIFINENNVQ</sequence>
<reference evidence="1" key="1">
    <citation type="submission" date="2020-04" db="EMBL/GenBank/DDBJ databases">
        <authorList>
            <person name="Zhang T."/>
        </authorList>
    </citation>
    <scope>NUCLEOTIDE SEQUENCE</scope>
    <source>
        <strain evidence="1">HKST-UBA15</strain>
    </source>
</reference>
<gene>
    <name evidence="1" type="ORF">KC675_02640</name>
</gene>
<dbReference type="InterPro" id="IPR035994">
    <property type="entry name" value="Nucleoside_phosphorylase_sf"/>
</dbReference>
<accession>A0A955I8N6</accession>
<dbReference type="SUPFAM" id="SSF52540">
    <property type="entry name" value="P-loop containing nucleoside triphosphate hydrolases"/>
    <property type="match status" value="1"/>
</dbReference>
<dbReference type="GO" id="GO:0009116">
    <property type="term" value="P:nucleoside metabolic process"/>
    <property type="evidence" value="ECO:0007669"/>
    <property type="project" value="InterPro"/>
</dbReference>
<dbReference type="GO" id="GO:0003824">
    <property type="term" value="F:catalytic activity"/>
    <property type="evidence" value="ECO:0007669"/>
    <property type="project" value="InterPro"/>
</dbReference>
<evidence type="ECO:0000313" key="1">
    <source>
        <dbReference type="EMBL" id="MCA9380054.1"/>
    </source>
</evidence>
<dbReference type="AlphaFoldDB" id="A0A955I8N6"/>
<reference evidence="1" key="2">
    <citation type="journal article" date="2021" name="Microbiome">
        <title>Successional dynamics and alternative stable states in a saline activated sludge microbial community over 9 years.</title>
        <authorList>
            <person name="Wang Y."/>
            <person name="Ye J."/>
            <person name="Ju F."/>
            <person name="Liu L."/>
            <person name="Boyd J.A."/>
            <person name="Deng Y."/>
            <person name="Parks D.H."/>
            <person name="Jiang X."/>
            <person name="Yin X."/>
            <person name="Woodcroft B.J."/>
            <person name="Tyson G.W."/>
            <person name="Hugenholtz P."/>
            <person name="Polz M.F."/>
            <person name="Zhang T."/>
        </authorList>
    </citation>
    <scope>NUCLEOTIDE SEQUENCE</scope>
    <source>
        <strain evidence="1">HKST-UBA15</strain>
    </source>
</reference>
<protein>
    <submittedName>
        <fullName evidence="1">Uncharacterized protein</fullName>
    </submittedName>
</protein>
<comment type="caution">
    <text evidence="1">The sequence shown here is derived from an EMBL/GenBank/DDBJ whole genome shotgun (WGS) entry which is preliminary data.</text>
</comment>
<dbReference type="SUPFAM" id="SSF53167">
    <property type="entry name" value="Purine and uridine phosphorylases"/>
    <property type="match status" value="1"/>
</dbReference>
<dbReference type="EMBL" id="JAGQLL010000025">
    <property type="protein sequence ID" value="MCA9380054.1"/>
    <property type="molecule type" value="Genomic_DNA"/>
</dbReference>